<organism evidence="2 3">
    <name type="scientific">Sphingobium chlorophenolicum L-1</name>
    <dbReference type="NCBI Taxonomy" id="690566"/>
    <lineage>
        <taxon>Bacteria</taxon>
        <taxon>Pseudomonadati</taxon>
        <taxon>Pseudomonadota</taxon>
        <taxon>Alphaproteobacteria</taxon>
        <taxon>Sphingomonadales</taxon>
        <taxon>Sphingomonadaceae</taxon>
        <taxon>Sphingobium</taxon>
    </lineage>
</organism>
<evidence type="ECO:0000256" key="1">
    <source>
        <dbReference type="SAM" id="Phobius"/>
    </source>
</evidence>
<feature type="transmembrane region" description="Helical" evidence="1">
    <location>
        <begin position="27"/>
        <end position="51"/>
    </location>
</feature>
<keyword evidence="1" id="KW-0472">Membrane</keyword>
<reference evidence="2 3" key="1">
    <citation type="submission" date="2011-05" db="EMBL/GenBank/DDBJ databases">
        <title>Complete sequence of chromosome 1 of Sphingobium chlorophenolicum L-1.</title>
        <authorList>
            <consortium name="US DOE Joint Genome Institute"/>
            <person name="Lucas S."/>
            <person name="Han J."/>
            <person name="Lapidus A."/>
            <person name="Cheng J.-F."/>
            <person name="Goodwin L."/>
            <person name="Pitluck S."/>
            <person name="Peters L."/>
            <person name="Daligault H."/>
            <person name="Han C."/>
            <person name="Tapia R."/>
            <person name="Land M."/>
            <person name="Hauser L."/>
            <person name="Kyrpides N."/>
            <person name="Ivanova N."/>
            <person name="Pagani I."/>
            <person name="Turner P."/>
            <person name="Copley S."/>
            <person name="Woyke T."/>
        </authorList>
    </citation>
    <scope>NUCLEOTIDE SEQUENCE [LARGE SCALE GENOMIC DNA]</scope>
    <source>
        <strain evidence="2 3">L-1</strain>
    </source>
</reference>
<proteinExistence type="predicted"/>
<keyword evidence="3" id="KW-1185">Reference proteome</keyword>
<sequence>MICERMRILLVKSKRCLRRVPLEAAKFFCAPIFNSGQALAFLVAVIGLGLLLQNATDADRDMQAEAWAISIQAFGIACAIWGFVALICSPFRVIADDRRLGRWQRNHYVYHQPLLICSERFEDTGGTTQAREIVFSDAEPGAFVYYKVDATPAVRGRVLVQLWGGPPSPLVEIAPPQPRVVTLASEPGGYAGTRLPSNKCATLYVRLEPSTIPVILRVYCNQFFVGKDEHG</sequence>
<name>F6F0J3_SPHCR</name>
<dbReference type="Proteomes" id="UP000007150">
    <property type="component" value="Chromosome 1"/>
</dbReference>
<protein>
    <submittedName>
        <fullName evidence="2">Uncharacterized protein</fullName>
    </submittedName>
</protein>
<dbReference type="EMBL" id="CP002798">
    <property type="protein sequence ID" value="AEG49431.1"/>
    <property type="molecule type" value="Genomic_DNA"/>
</dbReference>
<feature type="transmembrane region" description="Helical" evidence="1">
    <location>
        <begin position="71"/>
        <end position="95"/>
    </location>
</feature>
<evidence type="ECO:0000313" key="2">
    <source>
        <dbReference type="EMBL" id="AEG49431.1"/>
    </source>
</evidence>
<dbReference type="KEGG" id="sch:Sphch_1743"/>
<gene>
    <name evidence="2" type="ORF">Sphch_1743</name>
</gene>
<keyword evidence="1" id="KW-1133">Transmembrane helix</keyword>
<keyword evidence="1" id="KW-0812">Transmembrane</keyword>
<evidence type="ECO:0000313" key="3">
    <source>
        <dbReference type="Proteomes" id="UP000007150"/>
    </source>
</evidence>
<dbReference type="AlphaFoldDB" id="F6F0J3"/>
<accession>F6F0J3</accession>
<dbReference type="HOGENOM" id="CLU_1199161_0_0_5"/>